<dbReference type="AlphaFoldDB" id="A0AA40ID53"/>
<dbReference type="Proteomes" id="UP001177744">
    <property type="component" value="Unassembled WGS sequence"/>
</dbReference>
<evidence type="ECO:0000256" key="1">
    <source>
        <dbReference type="SAM" id="MobiDB-lite"/>
    </source>
</evidence>
<organism evidence="2 3">
    <name type="scientific">Cnephaeus nilssonii</name>
    <name type="common">Northern bat</name>
    <name type="synonym">Eptesicus nilssonii</name>
    <dbReference type="NCBI Taxonomy" id="3371016"/>
    <lineage>
        <taxon>Eukaryota</taxon>
        <taxon>Metazoa</taxon>
        <taxon>Chordata</taxon>
        <taxon>Craniata</taxon>
        <taxon>Vertebrata</taxon>
        <taxon>Euteleostomi</taxon>
        <taxon>Mammalia</taxon>
        <taxon>Eutheria</taxon>
        <taxon>Laurasiatheria</taxon>
        <taxon>Chiroptera</taxon>
        <taxon>Yangochiroptera</taxon>
        <taxon>Vespertilionidae</taxon>
        <taxon>Cnephaeus</taxon>
    </lineage>
</organism>
<proteinExistence type="predicted"/>
<gene>
    <name evidence="2" type="ORF">QTO34_000800</name>
</gene>
<evidence type="ECO:0000313" key="2">
    <source>
        <dbReference type="EMBL" id="KAK1346940.1"/>
    </source>
</evidence>
<evidence type="ECO:0000313" key="3">
    <source>
        <dbReference type="Proteomes" id="UP001177744"/>
    </source>
</evidence>
<sequence>MIPTIMGNFEGFMTSAEEVLQIWWKYRHHPDQSVVINIKERPSTGKKYDSLKAHMMDSDGQPFELGVSNFTKKLSIIRVVCHFEEKTLFRKCFILRSSKCFILGMRPPQRPRVIRNGYRRDIGASTSSRCEQQLLAPITPQEQGEVEKPSGVIGASSRHLHPLTAMSS</sequence>
<name>A0AA40ID53_CNENI</name>
<keyword evidence="3" id="KW-1185">Reference proteome</keyword>
<reference evidence="2" key="1">
    <citation type="submission" date="2023-06" db="EMBL/GenBank/DDBJ databases">
        <title>Reference genome for the Northern bat (Eptesicus nilssonii), a most northern bat species.</title>
        <authorList>
            <person name="Laine V.N."/>
            <person name="Pulliainen A.T."/>
            <person name="Lilley T.M."/>
        </authorList>
    </citation>
    <scope>NUCLEOTIDE SEQUENCE</scope>
    <source>
        <strain evidence="2">BLF_Eptnil</strain>
        <tissue evidence="2">Kidney</tissue>
    </source>
</reference>
<dbReference type="EMBL" id="JAULJE010000001">
    <property type="protein sequence ID" value="KAK1346940.1"/>
    <property type="molecule type" value="Genomic_DNA"/>
</dbReference>
<protein>
    <submittedName>
        <fullName evidence="2">Uncharacterized protein</fullName>
    </submittedName>
</protein>
<comment type="caution">
    <text evidence="2">The sequence shown here is derived from an EMBL/GenBank/DDBJ whole genome shotgun (WGS) entry which is preliminary data.</text>
</comment>
<accession>A0AA40ID53</accession>
<feature type="region of interest" description="Disordered" evidence="1">
    <location>
        <begin position="139"/>
        <end position="168"/>
    </location>
</feature>